<keyword evidence="2" id="KW-0001">2Fe-2S</keyword>
<sequence length="105" mass="11440">MTKVTYHLPDGTTEQVDVQLGETLMNASLRNNLPGIVAECAGSCACATCHVHLPKEYTHFFAEPTDEETDLIAYLDAADDDSRLSCQLVVGDCDAEIHVRVADSR</sequence>
<dbReference type="CDD" id="cd00207">
    <property type="entry name" value="fer2"/>
    <property type="match status" value="1"/>
</dbReference>
<dbReference type="GO" id="GO:0140647">
    <property type="term" value="P:P450-containing electron transport chain"/>
    <property type="evidence" value="ECO:0007669"/>
    <property type="project" value="InterPro"/>
</dbReference>
<dbReference type="SUPFAM" id="SSF54292">
    <property type="entry name" value="2Fe-2S ferredoxin-like"/>
    <property type="match status" value="1"/>
</dbReference>
<keyword evidence="5" id="KW-0411">Iron-sulfur</keyword>
<organism evidence="8 9">
    <name type="scientific">Rhodococcus opacus</name>
    <name type="common">Nocardia opaca</name>
    <dbReference type="NCBI Taxonomy" id="37919"/>
    <lineage>
        <taxon>Bacteria</taxon>
        <taxon>Bacillati</taxon>
        <taxon>Actinomycetota</taxon>
        <taxon>Actinomycetes</taxon>
        <taxon>Mycobacteriales</taxon>
        <taxon>Nocardiaceae</taxon>
        <taxon>Rhodococcus</taxon>
    </lineage>
</organism>
<evidence type="ECO:0000256" key="3">
    <source>
        <dbReference type="ARBA" id="ARBA00022723"/>
    </source>
</evidence>
<dbReference type="PANTHER" id="PTHR23426:SF65">
    <property type="entry name" value="FERREDOXIN-2, MITOCHONDRIAL"/>
    <property type="match status" value="1"/>
</dbReference>
<dbReference type="PANTHER" id="PTHR23426">
    <property type="entry name" value="FERREDOXIN/ADRENODOXIN"/>
    <property type="match status" value="1"/>
</dbReference>
<protein>
    <submittedName>
        <fullName evidence="8">Reductase</fullName>
    </submittedName>
</protein>
<name>A0A076EYT8_RHOOP</name>
<evidence type="ECO:0000256" key="2">
    <source>
        <dbReference type="ARBA" id="ARBA00022714"/>
    </source>
</evidence>
<evidence type="ECO:0000313" key="9">
    <source>
        <dbReference type="Proteomes" id="UP000028488"/>
    </source>
</evidence>
<gene>
    <name evidence="8" type="ORF">EP51_29355</name>
</gene>
<dbReference type="eggNOG" id="COG0633">
    <property type="taxonomic scope" value="Bacteria"/>
</dbReference>
<dbReference type="InterPro" id="IPR001055">
    <property type="entry name" value="Adrenodoxin-like"/>
</dbReference>
<dbReference type="GO" id="GO:0009055">
    <property type="term" value="F:electron transfer activity"/>
    <property type="evidence" value="ECO:0007669"/>
    <property type="project" value="TreeGrafter"/>
</dbReference>
<evidence type="ECO:0000256" key="1">
    <source>
        <dbReference type="ARBA" id="ARBA00010914"/>
    </source>
</evidence>
<dbReference type="PROSITE" id="PS51085">
    <property type="entry name" value="2FE2S_FER_2"/>
    <property type="match status" value="1"/>
</dbReference>
<reference evidence="8 9" key="1">
    <citation type="submission" date="2014-07" db="EMBL/GenBank/DDBJ databases">
        <title>Genome Sequence of Rhodococcus opacus Strain R7, a Biodegrader of Mono- and Polycyclic Aromatic Hydrocarbons.</title>
        <authorList>
            <person name="Di Gennaro P."/>
            <person name="Zampolli J."/>
            <person name="Presti I."/>
            <person name="Cappelletti M."/>
            <person name="D'Ursi P."/>
            <person name="Orro A."/>
            <person name="Mezzelani A."/>
            <person name="Milanesi L."/>
        </authorList>
    </citation>
    <scope>NUCLEOTIDE SEQUENCE [LARGE SCALE GENOMIC DNA]</scope>
    <source>
        <strain evidence="8 9">R7</strain>
    </source>
</reference>
<dbReference type="GO" id="GO:0046872">
    <property type="term" value="F:metal ion binding"/>
    <property type="evidence" value="ECO:0007669"/>
    <property type="project" value="UniProtKB-KW"/>
</dbReference>
<proteinExistence type="inferred from homology"/>
<dbReference type="RefSeq" id="WP_037231397.1">
    <property type="nucleotide sequence ID" value="NZ_CP008947.1"/>
</dbReference>
<accession>A0A076EYT8</accession>
<evidence type="ECO:0000256" key="6">
    <source>
        <dbReference type="ARBA" id="ARBA00034078"/>
    </source>
</evidence>
<evidence type="ECO:0000259" key="7">
    <source>
        <dbReference type="PROSITE" id="PS51085"/>
    </source>
</evidence>
<dbReference type="Pfam" id="PF00111">
    <property type="entry name" value="Fer2"/>
    <property type="match status" value="1"/>
</dbReference>
<dbReference type="InterPro" id="IPR001041">
    <property type="entry name" value="2Fe-2S_ferredoxin-type"/>
</dbReference>
<dbReference type="InterPro" id="IPR012675">
    <property type="entry name" value="Beta-grasp_dom_sf"/>
</dbReference>
<evidence type="ECO:0000256" key="5">
    <source>
        <dbReference type="ARBA" id="ARBA00023014"/>
    </source>
</evidence>
<dbReference type="EMBL" id="CP008947">
    <property type="protein sequence ID" value="AII08504.1"/>
    <property type="molecule type" value="Genomic_DNA"/>
</dbReference>
<dbReference type="GO" id="GO:0051537">
    <property type="term" value="F:2 iron, 2 sulfur cluster binding"/>
    <property type="evidence" value="ECO:0007669"/>
    <property type="project" value="UniProtKB-KW"/>
</dbReference>
<dbReference type="Proteomes" id="UP000028488">
    <property type="component" value="Chromosome"/>
</dbReference>
<keyword evidence="4" id="KW-0408">Iron</keyword>
<comment type="cofactor">
    <cofactor evidence="6">
        <name>[2Fe-2S] cluster</name>
        <dbReference type="ChEBI" id="CHEBI:190135"/>
    </cofactor>
</comment>
<dbReference type="Gene3D" id="3.10.20.30">
    <property type="match status" value="1"/>
</dbReference>
<comment type="similarity">
    <text evidence="1">Belongs to the adrenodoxin/putidaredoxin family.</text>
</comment>
<dbReference type="PRINTS" id="PR00355">
    <property type="entry name" value="ADRENODOXIN"/>
</dbReference>
<dbReference type="PROSITE" id="PS00814">
    <property type="entry name" value="ADX"/>
    <property type="match status" value="1"/>
</dbReference>
<keyword evidence="3" id="KW-0479">Metal-binding</keyword>
<evidence type="ECO:0000313" key="8">
    <source>
        <dbReference type="EMBL" id="AII08504.1"/>
    </source>
</evidence>
<dbReference type="AlphaFoldDB" id="A0A076EYT8"/>
<dbReference type="InterPro" id="IPR018298">
    <property type="entry name" value="Adrenodoxin_Fe-S_BS"/>
</dbReference>
<dbReference type="InterPro" id="IPR036010">
    <property type="entry name" value="2Fe-2S_ferredoxin-like_sf"/>
</dbReference>
<feature type="domain" description="2Fe-2S ferredoxin-type" evidence="7">
    <location>
        <begin position="2"/>
        <end position="103"/>
    </location>
</feature>
<evidence type="ECO:0000256" key="4">
    <source>
        <dbReference type="ARBA" id="ARBA00023004"/>
    </source>
</evidence>